<dbReference type="InterPro" id="IPR027417">
    <property type="entry name" value="P-loop_NTPase"/>
</dbReference>
<keyword evidence="3" id="KW-0378">Hydrolase</keyword>
<name>A0A9P8VWK3_9HYPO</name>
<dbReference type="Pfam" id="PF22942">
    <property type="entry name" value="DUF7025"/>
    <property type="match status" value="1"/>
</dbReference>
<dbReference type="InterPro" id="IPR003593">
    <property type="entry name" value="AAA+_ATPase"/>
</dbReference>
<dbReference type="GO" id="GO:0016887">
    <property type="term" value="F:ATP hydrolysis activity"/>
    <property type="evidence" value="ECO:0007669"/>
    <property type="project" value="InterPro"/>
</dbReference>
<accession>A0A9P8VWK3</accession>
<proteinExistence type="predicted"/>
<evidence type="ECO:0000256" key="1">
    <source>
        <dbReference type="SAM" id="MobiDB-lite"/>
    </source>
</evidence>
<keyword evidence="4" id="KW-1185">Reference proteome</keyword>
<reference evidence="3 4" key="1">
    <citation type="journal article" date="2021" name="Nat. Commun.">
        <title>Genetic determinants of endophytism in the Arabidopsis root mycobiome.</title>
        <authorList>
            <person name="Mesny F."/>
            <person name="Miyauchi S."/>
            <person name="Thiergart T."/>
            <person name="Pickel B."/>
            <person name="Atanasova L."/>
            <person name="Karlsson M."/>
            <person name="Huettel B."/>
            <person name="Barry K.W."/>
            <person name="Haridas S."/>
            <person name="Chen C."/>
            <person name="Bauer D."/>
            <person name="Andreopoulos W."/>
            <person name="Pangilinan J."/>
            <person name="LaButti K."/>
            <person name="Riley R."/>
            <person name="Lipzen A."/>
            <person name="Clum A."/>
            <person name="Drula E."/>
            <person name="Henrissat B."/>
            <person name="Kohler A."/>
            <person name="Grigoriev I.V."/>
            <person name="Martin F.M."/>
            <person name="Hacquard S."/>
        </authorList>
    </citation>
    <scope>NUCLEOTIDE SEQUENCE [LARGE SCALE GENOMIC DNA]</scope>
    <source>
        <strain evidence="3 4">MPI-CAGE-CH-0241</strain>
    </source>
</reference>
<feature type="domain" description="AAA+ ATPase" evidence="2">
    <location>
        <begin position="454"/>
        <end position="581"/>
    </location>
</feature>
<gene>
    <name evidence="3" type="ORF">B0T10DRAFT_552474</name>
</gene>
<evidence type="ECO:0000259" key="2">
    <source>
        <dbReference type="SMART" id="SM00382"/>
    </source>
</evidence>
<dbReference type="InterPro" id="IPR003959">
    <property type="entry name" value="ATPase_AAA_core"/>
</dbReference>
<organism evidence="3 4">
    <name type="scientific">Thelonectria olida</name>
    <dbReference type="NCBI Taxonomy" id="1576542"/>
    <lineage>
        <taxon>Eukaryota</taxon>
        <taxon>Fungi</taxon>
        <taxon>Dikarya</taxon>
        <taxon>Ascomycota</taxon>
        <taxon>Pezizomycotina</taxon>
        <taxon>Sordariomycetes</taxon>
        <taxon>Hypocreomycetidae</taxon>
        <taxon>Hypocreales</taxon>
        <taxon>Nectriaceae</taxon>
        <taxon>Thelonectria</taxon>
    </lineage>
</organism>
<sequence>MDRGEEDLSNPIRPYLAPLQLRQPSHDIGSVCEIRHYERLKNAKGETLLLRAGSNRARSLQTPRDDWSSHAALIQIKEPKPRDDKDPEITLEIQSPHMKLAMKTCIPQFQSIDIDQKSIVLQGEPQCIFHYRHELIDYHQKCAENNDKDAADHVRFLLDHMFKQLASEVLHFHQHMENPVLQPALGYFNLWMAFTPGDLIYVGSGCAGSASSEPADYLFKLQSMTRCRCPKTWCPNYSWELTGYHIDYNGEDFGHVYHYTKIQPYEGLKALQDLTVIPLKFHPDNAVLKEKFITRGKTFVGLSGEHFKHCKGVARLLKGTRTKTFLGEDDYFDTRLTHINSRVFIDGKTFSEARPTHQPTIVSSEKSFRTELRQHLEMKDEEYMICDDKVAGYSLQHHKWGWFGVNTIQEVEFDDDAFSCLIIQPKFKDMMLSLVKSHTAETNDFDDFIKGKGKGLIFLLHGDPGTGKTLTAESIADYVRRPLIRMDMSALGSSPGEIEESLTATFEVARKWNAITLLDEADVFLEQRRNSDLQRNHLVGTFLRSLEYFEGVMFLTTNRIQSFDRAFKSRIHLAIYYPKLDKSSRKEIWELFLERPGLEIEADVRDSGFIETMAGQNLNGRQIKNAVSLARSFAVSQGRSLGQQHLETAFAAMTSFETDFIRDQPEEDNDSVNNNRKRQRT</sequence>
<dbReference type="AlphaFoldDB" id="A0A9P8VWK3"/>
<dbReference type="SMART" id="SM00382">
    <property type="entry name" value="AAA"/>
    <property type="match status" value="1"/>
</dbReference>
<dbReference type="EMBL" id="JAGPYM010000034">
    <property type="protein sequence ID" value="KAH6876627.1"/>
    <property type="molecule type" value="Genomic_DNA"/>
</dbReference>
<dbReference type="SUPFAM" id="SSF52540">
    <property type="entry name" value="P-loop containing nucleoside triphosphate hydrolases"/>
    <property type="match status" value="1"/>
</dbReference>
<dbReference type="GO" id="GO:0005524">
    <property type="term" value="F:ATP binding"/>
    <property type="evidence" value="ECO:0007669"/>
    <property type="project" value="InterPro"/>
</dbReference>
<dbReference type="PANTHER" id="PTHR46411">
    <property type="entry name" value="FAMILY ATPASE, PUTATIVE-RELATED"/>
    <property type="match status" value="1"/>
</dbReference>
<dbReference type="CDD" id="cd19481">
    <property type="entry name" value="RecA-like_protease"/>
    <property type="match status" value="1"/>
</dbReference>
<dbReference type="OrthoDB" id="10042665at2759"/>
<dbReference type="Pfam" id="PF00004">
    <property type="entry name" value="AAA"/>
    <property type="match status" value="1"/>
</dbReference>
<evidence type="ECO:0000313" key="3">
    <source>
        <dbReference type="EMBL" id="KAH6876627.1"/>
    </source>
</evidence>
<evidence type="ECO:0000313" key="4">
    <source>
        <dbReference type="Proteomes" id="UP000777438"/>
    </source>
</evidence>
<dbReference type="InterPro" id="IPR054289">
    <property type="entry name" value="DUF7025"/>
</dbReference>
<dbReference type="Proteomes" id="UP000777438">
    <property type="component" value="Unassembled WGS sequence"/>
</dbReference>
<feature type="region of interest" description="Disordered" evidence="1">
    <location>
        <begin position="661"/>
        <end position="681"/>
    </location>
</feature>
<comment type="caution">
    <text evidence="3">The sequence shown here is derived from an EMBL/GenBank/DDBJ whole genome shotgun (WGS) entry which is preliminary data.</text>
</comment>
<dbReference type="PANTHER" id="PTHR46411:SF3">
    <property type="entry name" value="AAA+ ATPASE DOMAIN-CONTAINING PROTEIN"/>
    <property type="match status" value="1"/>
</dbReference>
<dbReference type="Gene3D" id="3.40.50.300">
    <property type="entry name" value="P-loop containing nucleotide triphosphate hydrolases"/>
    <property type="match status" value="1"/>
</dbReference>
<protein>
    <submittedName>
        <fullName evidence="3">P-loop containing nucleoside triphosphate hydrolase protein</fullName>
    </submittedName>
</protein>